<evidence type="ECO:0000256" key="1">
    <source>
        <dbReference type="SAM" id="Coils"/>
    </source>
</evidence>
<proteinExistence type="predicted"/>
<evidence type="ECO:0000256" key="2">
    <source>
        <dbReference type="SAM" id="MobiDB-lite"/>
    </source>
</evidence>
<keyword evidence="1" id="KW-0175">Coiled coil</keyword>
<evidence type="ECO:0000313" key="3">
    <source>
        <dbReference type="EMBL" id="KAF0305621.1"/>
    </source>
</evidence>
<dbReference type="AlphaFoldDB" id="A0A6A4WU65"/>
<keyword evidence="4" id="KW-1185">Reference proteome</keyword>
<feature type="coiled-coil region" evidence="1">
    <location>
        <begin position="165"/>
        <end position="192"/>
    </location>
</feature>
<organism evidence="3 4">
    <name type="scientific">Amphibalanus amphitrite</name>
    <name type="common">Striped barnacle</name>
    <name type="synonym">Balanus amphitrite</name>
    <dbReference type="NCBI Taxonomy" id="1232801"/>
    <lineage>
        <taxon>Eukaryota</taxon>
        <taxon>Metazoa</taxon>
        <taxon>Ecdysozoa</taxon>
        <taxon>Arthropoda</taxon>
        <taxon>Crustacea</taxon>
        <taxon>Multicrustacea</taxon>
        <taxon>Cirripedia</taxon>
        <taxon>Thoracica</taxon>
        <taxon>Thoracicalcarea</taxon>
        <taxon>Balanomorpha</taxon>
        <taxon>Balanoidea</taxon>
        <taxon>Balanidae</taxon>
        <taxon>Amphibalaninae</taxon>
        <taxon>Amphibalanus</taxon>
    </lineage>
</organism>
<evidence type="ECO:0000313" key="4">
    <source>
        <dbReference type="Proteomes" id="UP000440578"/>
    </source>
</evidence>
<name>A0A6A4WU65_AMPAM</name>
<dbReference type="EMBL" id="VIIS01000736">
    <property type="protein sequence ID" value="KAF0305621.1"/>
    <property type="molecule type" value="Genomic_DNA"/>
</dbReference>
<feature type="region of interest" description="Disordered" evidence="2">
    <location>
        <begin position="1"/>
        <end position="29"/>
    </location>
</feature>
<comment type="caution">
    <text evidence="3">The sequence shown here is derived from an EMBL/GenBank/DDBJ whole genome shotgun (WGS) entry which is preliminary data.</text>
</comment>
<sequence>MADSRKEDETLDALQSSSGRAIRPTEAGREYQTQLKTKAYKHQLRELKQLSRQVVRQSGTEVELNPDISEEKAKKWIHNYISFSQTEYELCHLLPRAEVEQHSENHKMVLEEIDQVRMVVEGYLKSKQPQKTASASVAGSGVSTKSGLQLMQIEDQRKKAEVAARLSMLKARQELERQRQELQWKEEELALQTEIEIQQRQAEVTHKFKLELEGLDVLSDPDENVRMLQLLPKYIVNRWERVVDEALYEPRLGSSARHTSLGGHREVRGDVRTLKALVFRHRRRRSILDAAACAHGIAYADGAGFASVVDIITNMLSLK</sequence>
<accession>A0A6A4WU65</accession>
<reference evidence="3 4" key="1">
    <citation type="submission" date="2019-07" db="EMBL/GenBank/DDBJ databases">
        <title>Draft genome assembly of a fouling barnacle, Amphibalanus amphitrite (Darwin, 1854): The first reference genome for Thecostraca.</title>
        <authorList>
            <person name="Kim W."/>
        </authorList>
    </citation>
    <scope>NUCLEOTIDE SEQUENCE [LARGE SCALE GENOMIC DNA]</scope>
    <source>
        <strain evidence="3">SNU_AA5</strain>
        <tissue evidence="3">Soma without cirri and trophi</tissue>
    </source>
</reference>
<protein>
    <submittedName>
        <fullName evidence="3">Uncharacterized protein</fullName>
    </submittedName>
</protein>
<dbReference type="OrthoDB" id="6378730at2759"/>
<gene>
    <name evidence="3" type="ORF">FJT64_002522</name>
</gene>
<dbReference type="Proteomes" id="UP000440578">
    <property type="component" value="Unassembled WGS sequence"/>
</dbReference>